<feature type="compositionally biased region" description="Low complexity" evidence="4">
    <location>
        <begin position="481"/>
        <end position="499"/>
    </location>
</feature>
<dbReference type="PROSITE" id="PS00108">
    <property type="entry name" value="PROTEIN_KINASE_ST"/>
    <property type="match status" value="1"/>
</dbReference>
<dbReference type="Gene3D" id="1.10.510.10">
    <property type="entry name" value="Transferase(Phosphotransferase) domain 1"/>
    <property type="match status" value="1"/>
</dbReference>
<evidence type="ECO:0000256" key="3">
    <source>
        <dbReference type="PROSITE-ProRule" id="PRU10141"/>
    </source>
</evidence>
<accession>A0ABP0FT24</accession>
<evidence type="ECO:0000313" key="6">
    <source>
        <dbReference type="EMBL" id="CAK8681828.1"/>
    </source>
</evidence>
<feature type="compositionally biased region" description="Basic and acidic residues" evidence="4">
    <location>
        <begin position="540"/>
        <end position="557"/>
    </location>
</feature>
<feature type="compositionally biased region" description="Polar residues" evidence="4">
    <location>
        <begin position="502"/>
        <end position="519"/>
    </location>
</feature>
<dbReference type="Proteomes" id="UP001642483">
    <property type="component" value="Unassembled WGS sequence"/>
</dbReference>
<dbReference type="InterPro" id="IPR011009">
    <property type="entry name" value="Kinase-like_dom_sf"/>
</dbReference>
<protein>
    <recommendedName>
        <fullName evidence="5">Protein kinase domain-containing protein</fullName>
    </recommendedName>
</protein>
<dbReference type="InterPro" id="IPR051681">
    <property type="entry name" value="Ser/Thr_Kinases-Pseudokinases"/>
</dbReference>
<evidence type="ECO:0000256" key="1">
    <source>
        <dbReference type="ARBA" id="ARBA00022741"/>
    </source>
</evidence>
<feature type="compositionally biased region" description="Polar residues" evidence="4">
    <location>
        <begin position="398"/>
        <end position="414"/>
    </location>
</feature>
<evidence type="ECO:0000259" key="5">
    <source>
        <dbReference type="PROSITE" id="PS50011"/>
    </source>
</evidence>
<dbReference type="PANTHER" id="PTHR44329">
    <property type="entry name" value="SERINE/THREONINE-PROTEIN KINASE TNNI3K-RELATED"/>
    <property type="match status" value="1"/>
</dbReference>
<name>A0ABP0FT24_CLALP</name>
<evidence type="ECO:0000256" key="4">
    <source>
        <dbReference type="SAM" id="MobiDB-lite"/>
    </source>
</evidence>
<dbReference type="Gene3D" id="1.25.40.10">
    <property type="entry name" value="Tetratricopeptide repeat domain"/>
    <property type="match status" value="1"/>
</dbReference>
<comment type="caution">
    <text evidence="6">The sequence shown here is derived from an EMBL/GenBank/DDBJ whole genome shotgun (WGS) entry which is preliminary data.</text>
</comment>
<feature type="domain" description="Protein kinase" evidence="5">
    <location>
        <begin position="30"/>
        <end position="322"/>
    </location>
</feature>
<feature type="region of interest" description="Disordered" evidence="4">
    <location>
        <begin position="537"/>
        <end position="568"/>
    </location>
</feature>
<sequence length="945" mass="105686">MAQVLSATKYNARITSSCQSYEASSLKTSWDKEDLLGRGSFATARRCIHDQLGRVVVKCFKLEGPSIDKDKVMMNVEREMKVLYRLKHQHIVAVHGITEWSNCIGIIMEYAEAGNLDFFLWLPGDIADIPLLLQLRFAHQISDGLRYLHHHDKKRSYLHCDLKPENILLTLDLTVKIADFGSVAIAMATGVTGGSFTITSTTQHTPFYTAPELLGNILSDKKPSMDVYSYGMVLYAILTRHPAFSSDDPFPPKPALITHLIIHCGQKPKQKYLDDAESSLKDKPEDFDIFKFLKDIMVRCWDFKAKNRPDIQQVYDEIDERLRSLNKSDVTYHISDLKKNEEPESTPSSVKIKLSEFSSPFEVGPHPSTAYLPISEQSTSATSIQDEVNEGLPALQIQEPSDTEQVTSAAQTVTEIKPKTEPADGAGETASDVAKSSSEQSSSTSATSIQDEVNVGSSTPTTRESPGIKQGTSPEEIVLLTSDQTEQSSSASATSIQDEVNAGSTTGPTRESSGINQGASPEKSAMVANVQTVAPTVTELKPEHEPHDGAKETREGASQEQTTVTGTETMMSRFRKFFRLSNRSVDANKPIDLSGLEIMSEKISSINDLISNQKIDEALTVCQDLKSAMKTTFVTGDDAIDIGNDIINLMSTLRRAKYSSTILTLLLLAGDLHKQIDGTTEKVKLMKRCAVECLNFVVQYDKNLQRTTYRHMISRMTGFVQTIQSVKVDDEKLKATSKAQCWLTIASCHSYLAEYSRAIEVLQPATTTLESTFGDGCRKMSLYSVCCNDIGFYNYFNNQFEEAEAFYIKSIRARHEVEDRSEQWKMENIHRTINNLCELYQDYPTMTRDKGNDVYNFLQKRKHLTGYSRFWNILSSLRLMILLNLDGDVKAICNKLVTMATNISPPADRRNYLCIGLRRTAELIFSKNHEESAKSLLECVDKFEK</sequence>
<dbReference type="EMBL" id="CAWYQH010000090">
    <property type="protein sequence ID" value="CAK8681828.1"/>
    <property type="molecule type" value="Genomic_DNA"/>
</dbReference>
<feature type="region of interest" description="Disordered" evidence="4">
    <location>
        <begin position="396"/>
        <end position="524"/>
    </location>
</feature>
<reference evidence="6 7" key="1">
    <citation type="submission" date="2024-02" db="EMBL/GenBank/DDBJ databases">
        <authorList>
            <person name="Daric V."/>
            <person name="Darras S."/>
        </authorList>
    </citation>
    <scope>NUCLEOTIDE SEQUENCE [LARGE SCALE GENOMIC DNA]</scope>
</reference>
<gene>
    <name evidence="6" type="ORF">CVLEPA_LOCUS12065</name>
</gene>
<dbReference type="InterPro" id="IPR008271">
    <property type="entry name" value="Ser/Thr_kinase_AS"/>
</dbReference>
<keyword evidence="7" id="KW-1185">Reference proteome</keyword>
<dbReference type="SMART" id="SM00220">
    <property type="entry name" value="S_TKc"/>
    <property type="match status" value="1"/>
</dbReference>
<evidence type="ECO:0000313" key="7">
    <source>
        <dbReference type="Proteomes" id="UP001642483"/>
    </source>
</evidence>
<dbReference type="InterPro" id="IPR017441">
    <property type="entry name" value="Protein_kinase_ATP_BS"/>
</dbReference>
<evidence type="ECO:0000256" key="2">
    <source>
        <dbReference type="ARBA" id="ARBA00022840"/>
    </source>
</evidence>
<dbReference type="InterPro" id="IPR011990">
    <property type="entry name" value="TPR-like_helical_dom_sf"/>
</dbReference>
<dbReference type="Pfam" id="PF00069">
    <property type="entry name" value="Pkinase"/>
    <property type="match status" value="1"/>
</dbReference>
<dbReference type="PROSITE" id="PS00107">
    <property type="entry name" value="PROTEIN_KINASE_ATP"/>
    <property type="match status" value="1"/>
</dbReference>
<dbReference type="PROSITE" id="PS50011">
    <property type="entry name" value="PROTEIN_KINASE_DOM"/>
    <property type="match status" value="1"/>
</dbReference>
<dbReference type="SUPFAM" id="SSF48452">
    <property type="entry name" value="TPR-like"/>
    <property type="match status" value="1"/>
</dbReference>
<feature type="compositionally biased region" description="Polar residues" evidence="4">
    <location>
        <begin position="558"/>
        <end position="568"/>
    </location>
</feature>
<feature type="compositionally biased region" description="Low complexity" evidence="4">
    <location>
        <begin position="431"/>
        <end position="452"/>
    </location>
</feature>
<feature type="compositionally biased region" description="Polar residues" evidence="4">
    <location>
        <begin position="455"/>
        <end position="464"/>
    </location>
</feature>
<dbReference type="PANTHER" id="PTHR44329:SF291">
    <property type="entry name" value="PROTEIN KINASE DOMAIN-CONTAINING PROTEIN"/>
    <property type="match status" value="1"/>
</dbReference>
<dbReference type="SUPFAM" id="SSF56112">
    <property type="entry name" value="Protein kinase-like (PK-like)"/>
    <property type="match status" value="1"/>
</dbReference>
<dbReference type="InterPro" id="IPR000719">
    <property type="entry name" value="Prot_kinase_dom"/>
</dbReference>
<proteinExistence type="predicted"/>
<feature type="binding site" evidence="3">
    <location>
        <position position="58"/>
    </location>
    <ligand>
        <name>ATP</name>
        <dbReference type="ChEBI" id="CHEBI:30616"/>
    </ligand>
</feature>
<organism evidence="6 7">
    <name type="scientific">Clavelina lepadiformis</name>
    <name type="common">Light-bulb sea squirt</name>
    <name type="synonym">Ascidia lepadiformis</name>
    <dbReference type="NCBI Taxonomy" id="159417"/>
    <lineage>
        <taxon>Eukaryota</taxon>
        <taxon>Metazoa</taxon>
        <taxon>Chordata</taxon>
        <taxon>Tunicata</taxon>
        <taxon>Ascidiacea</taxon>
        <taxon>Aplousobranchia</taxon>
        <taxon>Clavelinidae</taxon>
        <taxon>Clavelina</taxon>
    </lineage>
</organism>
<keyword evidence="2 3" id="KW-0067">ATP-binding</keyword>
<keyword evidence="1 3" id="KW-0547">Nucleotide-binding</keyword>